<reference evidence="2" key="2">
    <citation type="submission" date="2023-06" db="EMBL/GenBank/DDBJ databases">
        <authorList>
            <person name="Ma L."/>
            <person name="Liu K.-W."/>
            <person name="Li Z."/>
            <person name="Hsiao Y.-Y."/>
            <person name="Qi Y."/>
            <person name="Fu T."/>
            <person name="Tang G."/>
            <person name="Zhang D."/>
            <person name="Sun W.-H."/>
            <person name="Liu D.-K."/>
            <person name="Li Y."/>
            <person name="Chen G.-Z."/>
            <person name="Liu X.-D."/>
            <person name="Liao X.-Y."/>
            <person name="Jiang Y.-T."/>
            <person name="Yu X."/>
            <person name="Hao Y."/>
            <person name="Huang J."/>
            <person name="Zhao X.-W."/>
            <person name="Ke S."/>
            <person name="Chen Y.-Y."/>
            <person name="Wu W.-L."/>
            <person name="Hsu J.-L."/>
            <person name="Lin Y.-F."/>
            <person name="Huang M.-D."/>
            <person name="Li C.-Y."/>
            <person name="Huang L."/>
            <person name="Wang Z.-W."/>
            <person name="Zhao X."/>
            <person name="Zhong W.-Y."/>
            <person name="Peng D.-H."/>
            <person name="Ahmad S."/>
            <person name="Lan S."/>
            <person name="Zhang J.-S."/>
            <person name="Tsai W.-C."/>
            <person name="Van De Peer Y."/>
            <person name="Liu Z.-J."/>
        </authorList>
    </citation>
    <scope>NUCLEOTIDE SEQUENCE</scope>
    <source>
        <strain evidence="2">CP</strain>
        <tissue evidence="2">Leaves</tissue>
    </source>
</reference>
<feature type="compositionally biased region" description="Basic residues" evidence="1">
    <location>
        <begin position="1"/>
        <end position="16"/>
    </location>
</feature>
<evidence type="ECO:0000256" key="1">
    <source>
        <dbReference type="SAM" id="MobiDB-lite"/>
    </source>
</evidence>
<dbReference type="EMBL" id="JAUJYO010000020">
    <property type="protein sequence ID" value="KAK1286329.1"/>
    <property type="molecule type" value="Genomic_DNA"/>
</dbReference>
<dbReference type="Proteomes" id="UP001180020">
    <property type="component" value="Unassembled WGS sequence"/>
</dbReference>
<protein>
    <submittedName>
        <fullName evidence="2">Uncharacterized protein</fullName>
    </submittedName>
</protein>
<name>A0AAV9CCK7_ACOCL</name>
<dbReference type="AlphaFoldDB" id="A0AAV9CCK7"/>
<sequence>MSEVRRKRPCPSRRRRPSEDTIVEKIDGVLDKIAMSASSQAPILTNLENILIKVIARSYIKLSKIMGQSPGFESCEQPLHHLPRAHDETTSSVAVTKRCGESEADVLLELLPEEEEAE</sequence>
<reference evidence="2" key="1">
    <citation type="journal article" date="2023" name="Nat. Commun.">
        <title>Diploid and tetraploid genomes of Acorus and the evolution of monocots.</title>
        <authorList>
            <person name="Ma L."/>
            <person name="Liu K.W."/>
            <person name="Li Z."/>
            <person name="Hsiao Y.Y."/>
            <person name="Qi Y."/>
            <person name="Fu T."/>
            <person name="Tang G.D."/>
            <person name="Zhang D."/>
            <person name="Sun W.H."/>
            <person name="Liu D.K."/>
            <person name="Li Y."/>
            <person name="Chen G.Z."/>
            <person name="Liu X.D."/>
            <person name="Liao X.Y."/>
            <person name="Jiang Y.T."/>
            <person name="Yu X."/>
            <person name="Hao Y."/>
            <person name="Huang J."/>
            <person name="Zhao X.W."/>
            <person name="Ke S."/>
            <person name="Chen Y.Y."/>
            <person name="Wu W.L."/>
            <person name="Hsu J.L."/>
            <person name="Lin Y.F."/>
            <person name="Huang M.D."/>
            <person name="Li C.Y."/>
            <person name="Huang L."/>
            <person name="Wang Z.W."/>
            <person name="Zhao X."/>
            <person name="Zhong W.Y."/>
            <person name="Peng D.H."/>
            <person name="Ahmad S."/>
            <person name="Lan S."/>
            <person name="Zhang J.S."/>
            <person name="Tsai W.C."/>
            <person name="Van de Peer Y."/>
            <person name="Liu Z.J."/>
        </authorList>
    </citation>
    <scope>NUCLEOTIDE SEQUENCE</scope>
    <source>
        <strain evidence="2">CP</strain>
    </source>
</reference>
<accession>A0AAV9CCK7</accession>
<gene>
    <name evidence="2" type="ORF">QJS10_CPB20g00792</name>
</gene>
<evidence type="ECO:0000313" key="3">
    <source>
        <dbReference type="Proteomes" id="UP001180020"/>
    </source>
</evidence>
<organism evidence="2 3">
    <name type="scientific">Acorus calamus</name>
    <name type="common">Sweet flag</name>
    <dbReference type="NCBI Taxonomy" id="4465"/>
    <lineage>
        <taxon>Eukaryota</taxon>
        <taxon>Viridiplantae</taxon>
        <taxon>Streptophyta</taxon>
        <taxon>Embryophyta</taxon>
        <taxon>Tracheophyta</taxon>
        <taxon>Spermatophyta</taxon>
        <taxon>Magnoliopsida</taxon>
        <taxon>Liliopsida</taxon>
        <taxon>Acoraceae</taxon>
        <taxon>Acorus</taxon>
    </lineage>
</organism>
<proteinExistence type="predicted"/>
<comment type="caution">
    <text evidence="2">The sequence shown here is derived from an EMBL/GenBank/DDBJ whole genome shotgun (WGS) entry which is preliminary data.</text>
</comment>
<evidence type="ECO:0000313" key="2">
    <source>
        <dbReference type="EMBL" id="KAK1286329.1"/>
    </source>
</evidence>
<feature type="region of interest" description="Disordered" evidence="1">
    <location>
        <begin position="1"/>
        <end position="20"/>
    </location>
</feature>
<keyword evidence="3" id="KW-1185">Reference proteome</keyword>